<gene>
    <name evidence="1" type="ORF">JTE90_023441</name>
</gene>
<reference evidence="1 2" key="1">
    <citation type="journal article" date="2022" name="Nat. Ecol. Evol.">
        <title>A masculinizing supergene underlies an exaggerated male reproductive morph in a spider.</title>
        <authorList>
            <person name="Hendrickx F."/>
            <person name="De Corte Z."/>
            <person name="Sonet G."/>
            <person name="Van Belleghem S.M."/>
            <person name="Kostlbacher S."/>
            <person name="Vangestel C."/>
        </authorList>
    </citation>
    <scope>NUCLEOTIDE SEQUENCE [LARGE SCALE GENOMIC DNA]</scope>
    <source>
        <strain evidence="1">W744_W776</strain>
    </source>
</reference>
<evidence type="ECO:0000313" key="2">
    <source>
        <dbReference type="Proteomes" id="UP000827092"/>
    </source>
</evidence>
<dbReference type="EMBL" id="JAFNEN010000775">
    <property type="protein sequence ID" value="KAG8177536.1"/>
    <property type="molecule type" value="Genomic_DNA"/>
</dbReference>
<accession>A0AAV6U1T6</accession>
<comment type="caution">
    <text evidence="1">The sequence shown here is derived from an EMBL/GenBank/DDBJ whole genome shotgun (WGS) entry which is preliminary data.</text>
</comment>
<protein>
    <submittedName>
        <fullName evidence="1">Uncharacterized protein</fullName>
    </submittedName>
</protein>
<evidence type="ECO:0000313" key="1">
    <source>
        <dbReference type="EMBL" id="KAG8177536.1"/>
    </source>
</evidence>
<proteinExistence type="predicted"/>
<sequence length="157" mass="17217">MPSEGQASIEVCSVKARQIQSQHDTFRMLGGKSKMVIYLASEAPSRIFPQRLQVLEDLIRFWGAGIEVSMNPIINNETATPTVRDNTQGGSTESSAVNIDEFVSATNNLTHPDAESASCSIVTNGAFNMNQCFSKVKSYGETERSESYSNRSAEEKQ</sequence>
<dbReference type="Proteomes" id="UP000827092">
    <property type="component" value="Unassembled WGS sequence"/>
</dbReference>
<dbReference type="AlphaFoldDB" id="A0AAV6U1T6"/>
<keyword evidence="2" id="KW-1185">Reference proteome</keyword>
<name>A0AAV6U1T6_9ARAC</name>
<organism evidence="1 2">
    <name type="scientific">Oedothorax gibbosus</name>
    <dbReference type="NCBI Taxonomy" id="931172"/>
    <lineage>
        <taxon>Eukaryota</taxon>
        <taxon>Metazoa</taxon>
        <taxon>Ecdysozoa</taxon>
        <taxon>Arthropoda</taxon>
        <taxon>Chelicerata</taxon>
        <taxon>Arachnida</taxon>
        <taxon>Araneae</taxon>
        <taxon>Araneomorphae</taxon>
        <taxon>Entelegynae</taxon>
        <taxon>Araneoidea</taxon>
        <taxon>Linyphiidae</taxon>
        <taxon>Erigoninae</taxon>
        <taxon>Oedothorax</taxon>
    </lineage>
</organism>